<gene>
    <name evidence="3" type="ORF">HII31_09753</name>
</gene>
<dbReference type="InterPro" id="IPR001623">
    <property type="entry name" value="DnaJ_domain"/>
</dbReference>
<dbReference type="OrthoDB" id="10250354at2759"/>
<evidence type="ECO:0000259" key="2">
    <source>
        <dbReference type="PROSITE" id="PS50076"/>
    </source>
</evidence>
<protein>
    <recommendedName>
        <fullName evidence="2">J domain-containing protein</fullName>
    </recommendedName>
</protein>
<organism evidence="3 4">
    <name type="scientific">Pseudocercospora fuligena</name>
    <dbReference type="NCBI Taxonomy" id="685502"/>
    <lineage>
        <taxon>Eukaryota</taxon>
        <taxon>Fungi</taxon>
        <taxon>Dikarya</taxon>
        <taxon>Ascomycota</taxon>
        <taxon>Pezizomycotina</taxon>
        <taxon>Dothideomycetes</taxon>
        <taxon>Dothideomycetidae</taxon>
        <taxon>Mycosphaerellales</taxon>
        <taxon>Mycosphaerellaceae</taxon>
        <taxon>Pseudocercospora</taxon>
    </lineage>
</organism>
<proteinExistence type="predicted"/>
<dbReference type="EMBL" id="JABCIY010000204">
    <property type="protein sequence ID" value="KAF7188830.1"/>
    <property type="molecule type" value="Genomic_DNA"/>
</dbReference>
<dbReference type="Proteomes" id="UP000660729">
    <property type="component" value="Unassembled WGS sequence"/>
</dbReference>
<dbReference type="InterPro" id="IPR036869">
    <property type="entry name" value="J_dom_sf"/>
</dbReference>
<name>A0A8H6VEX2_9PEZI</name>
<sequence length="186" mass="21165">MAADREMPNPKQPALAPGLYEPKKASDREKPNGNQPALGSGLYETLKVPRDASARLIRSNYENQLALAKEVHGLTYDEPTPEDRRSKEAHIQKLHDAARVLLDPVRRRQYDMRLQHNARKHTSRQPAPQCDTWIAARDGRDWPTPPKHRERSLRRRGAFNGTHSDTRSTKSPGGRGSPSYEPYLPY</sequence>
<comment type="caution">
    <text evidence="3">The sequence shown here is derived from an EMBL/GenBank/DDBJ whole genome shotgun (WGS) entry which is preliminary data.</text>
</comment>
<dbReference type="Gene3D" id="1.10.287.110">
    <property type="entry name" value="DnaJ domain"/>
    <property type="match status" value="1"/>
</dbReference>
<evidence type="ECO:0000256" key="1">
    <source>
        <dbReference type="SAM" id="MobiDB-lite"/>
    </source>
</evidence>
<accession>A0A8H6VEX2</accession>
<reference evidence="3" key="1">
    <citation type="submission" date="2020-04" db="EMBL/GenBank/DDBJ databases">
        <title>Draft genome resource of the tomato pathogen Pseudocercospora fuligena.</title>
        <authorList>
            <person name="Zaccaron A."/>
        </authorList>
    </citation>
    <scope>NUCLEOTIDE SEQUENCE</scope>
    <source>
        <strain evidence="3">PF001</strain>
    </source>
</reference>
<dbReference type="AlphaFoldDB" id="A0A8H6VEX2"/>
<evidence type="ECO:0000313" key="4">
    <source>
        <dbReference type="Proteomes" id="UP000660729"/>
    </source>
</evidence>
<dbReference type="PROSITE" id="PS50076">
    <property type="entry name" value="DNAJ_2"/>
    <property type="match status" value="1"/>
</dbReference>
<keyword evidence="4" id="KW-1185">Reference proteome</keyword>
<feature type="region of interest" description="Disordered" evidence="1">
    <location>
        <begin position="117"/>
        <end position="186"/>
    </location>
</feature>
<dbReference type="SUPFAM" id="SSF46565">
    <property type="entry name" value="Chaperone J-domain"/>
    <property type="match status" value="1"/>
</dbReference>
<feature type="domain" description="J" evidence="2">
    <location>
        <begin position="41"/>
        <end position="114"/>
    </location>
</feature>
<feature type="compositionally biased region" description="Basic and acidic residues" evidence="1">
    <location>
        <begin position="21"/>
        <end position="31"/>
    </location>
</feature>
<feature type="compositionally biased region" description="Basic residues" evidence="1">
    <location>
        <begin position="146"/>
        <end position="157"/>
    </location>
</feature>
<evidence type="ECO:0000313" key="3">
    <source>
        <dbReference type="EMBL" id="KAF7188830.1"/>
    </source>
</evidence>
<dbReference type="Pfam" id="PF00226">
    <property type="entry name" value="DnaJ"/>
    <property type="match status" value="1"/>
</dbReference>
<feature type="region of interest" description="Disordered" evidence="1">
    <location>
        <begin position="1"/>
        <end position="42"/>
    </location>
</feature>